<evidence type="ECO:0000313" key="4">
    <source>
        <dbReference type="Proteomes" id="UP000242427"/>
    </source>
</evidence>
<sequence length="235" mass="25554">MDEPVTLGDLVHRVTRLHPDGDSLVHLSDAIVMSELIGDVADQLVGYFVDAARKEGVTWADIGSTMGVTRQAAQKRFVHKPTTAGMLAVGTLDPATYERFTPRARAVITASQEEARAAGHDYLGTEHIVLGLLSQPAGLAAQYLLEKTTPEQLRTAMGEVLGPRRDNVPEHLPYTPRGKRSVELSLLEAQRLGHEHVGTEHLLLGVLAEQHGVGAKVLLDLGVERQDVEDWLATQ</sequence>
<dbReference type="SUPFAM" id="SSF81923">
    <property type="entry name" value="Double Clp-N motif"/>
    <property type="match status" value="1"/>
</dbReference>
<dbReference type="Proteomes" id="UP000242427">
    <property type="component" value="Unassembled WGS sequence"/>
</dbReference>
<keyword evidence="1" id="KW-0677">Repeat</keyword>
<name>A0A9X7JSP3_9ACTN</name>
<dbReference type="EMBL" id="PXWG01000014">
    <property type="protein sequence ID" value="PSJ29097.1"/>
    <property type="molecule type" value="Genomic_DNA"/>
</dbReference>
<keyword evidence="3" id="KW-0378">Hydrolase</keyword>
<evidence type="ECO:0000256" key="1">
    <source>
        <dbReference type="PROSITE-ProRule" id="PRU01251"/>
    </source>
</evidence>
<dbReference type="InterPro" id="IPR004176">
    <property type="entry name" value="Clp_R_N"/>
</dbReference>
<dbReference type="GO" id="GO:0008233">
    <property type="term" value="F:peptidase activity"/>
    <property type="evidence" value="ECO:0007669"/>
    <property type="project" value="UniProtKB-KW"/>
</dbReference>
<dbReference type="Pfam" id="PF02861">
    <property type="entry name" value="Clp_N"/>
    <property type="match status" value="1"/>
</dbReference>
<dbReference type="RefSeq" id="WP_106675314.1">
    <property type="nucleotide sequence ID" value="NZ_PXWG01000014.1"/>
</dbReference>
<evidence type="ECO:0000313" key="3">
    <source>
        <dbReference type="EMBL" id="PSJ29097.1"/>
    </source>
</evidence>
<dbReference type="InterPro" id="IPR044217">
    <property type="entry name" value="CLPT1/2"/>
</dbReference>
<dbReference type="PANTHER" id="PTHR47016">
    <property type="entry name" value="ATP-DEPENDENT CLP PROTEASE ATP-BINDING SUBUNIT CLPT1, CHLOROPLASTIC"/>
    <property type="match status" value="1"/>
</dbReference>
<feature type="domain" description="Clp R" evidence="2">
    <location>
        <begin position="97"/>
        <end position="235"/>
    </location>
</feature>
<keyword evidence="3" id="KW-0645">Protease</keyword>
<organism evidence="3 4">
    <name type="scientific">Streptosporangium nondiastaticum</name>
    <dbReference type="NCBI Taxonomy" id="35764"/>
    <lineage>
        <taxon>Bacteria</taxon>
        <taxon>Bacillati</taxon>
        <taxon>Actinomycetota</taxon>
        <taxon>Actinomycetes</taxon>
        <taxon>Streptosporangiales</taxon>
        <taxon>Streptosporangiaceae</taxon>
        <taxon>Streptosporangium</taxon>
    </lineage>
</organism>
<accession>A0A9X7JSP3</accession>
<evidence type="ECO:0000259" key="2">
    <source>
        <dbReference type="PROSITE" id="PS51903"/>
    </source>
</evidence>
<dbReference type="OrthoDB" id="3628183at2"/>
<dbReference type="AlphaFoldDB" id="A0A9X7JSP3"/>
<proteinExistence type="predicted"/>
<dbReference type="Gene3D" id="1.10.1780.10">
    <property type="entry name" value="Clp, N-terminal domain"/>
    <property type="match status" value="1"/>
</dbReference>
<keyword evidence="4" id="KW-1185">Reference proteome</keyword>
<reference evidence="3 4" key="1">
    <citation type="submission" date="2018-03" db="EMBL/GenBank/DDBJ databases">
        <title>Chitinolytic properties of Streptosporangium nondiastaticum TBG75A20.</title>
        <authorList>
            <person name="Gayathri V."/>
            <person name="Shiburaj S."/>
        </authorList>
    </citation>
    <scope>NUCLEOTIDE SEQUENCE [LARGE SCALE GENOMIC DNA]</scope>
    <source>
        <strain evidence="3 4">TBG75A20</strain>
    </source>
</reference>
<gene>
    <name evidence="3" type="ORF">B7P34_09135</name>
</gene>
<dbReference type="PANTHER" id="PTHR47016:SF5">
    <property type="entry name" value="CLP DOMAIN SUPERFAMILY PROTEIN"/>
    <property type="match status" value="1"/>
</dbReference>
<dbReference type="InterPro" id="IPR036628">
    <property type="entry name" value="Clp_N_dom_sf"/>
</dbReference>
<protein>
    <submittedName>
        <fullName evidence="3">Clp protease</fullName>
    </submittedName>
</protein>
<dbReference type="GO" id="GO:0006508">
    <property type="term" value="P:proteolysis"/>
    <property type="evidence" value="ECO:0007669"/>
    <property type="project" value="UniProtKB-KW"/>
</dbReference>
<comment type="caution">
    <text evidence="3">The sequence shown here is derived from an EMBL/GenBank/DDBJ whole genome shotgun (WGS) entry which is preliminary data.</text>
</comment>
<dbReference type="PROSITE" id="PS51903">
    <property type="entry name" value="CLP_R"/>
    <property type="match status" value="1"/>
</dbReference>